<sequence length="116" mass="13903">MIIYPTINRSALMVIPKQPFHDWSNALFPDLPQTNAGDRDEHNSYLLEDELFLDDPKKELKKYWKNIFLNELFGQCTDESTFPALSWKLFNQWFDFYRSSIITDLTDDPLYTEHYE</sequence>
<comment type="caution">
    <text evidence="1">The sequence shown here is derived from an EMBL/GenBank/DDBJ whole genome shotgun (WGS) entry which is preliminary data.</text>
</comment>
<dbReference type="RefSeq" id="WP_146928106.1">
    <property type="nucleotide sequence ID" value="NZ_CBCSHZ010000002.1"/>
</dbReference>
<reference evidence="1 2" key="1">
    <citation type="submission" date="2019-08" db="EMBL/GenBank/DDBJ databases">
        <title>Genome sequence of Gillisia hiemivivida IC154 (type strain).</title>
        <authorList>
            <person name="Bowman J.P."/>
        </authorList>
    </citation>
    <scope>NUCLEOTIDE SEQUENCE [LARGE SCALE GENOMIC DNA]</scope>
    <source>
        <strain evidence="1 2">IC154</strain>
    </source>
</reference>
<evidence type="ECO:0000313" key="1">
    <source>
        <dbReference type="EMBL" id="TXD95485.1"/>
    </source>
</evidence>
<evidence type="ECO:0008006" key="3">
    <source>
        <dbReference type="Google" id="ProtNLM"/>
    </source>
</evidence>
<name>A0A5C6ZX39_9FLAO</name>
<dbReference type="Proteomes" id="UP000321367">
    <property type="component" value="Unassembled WGS sequence"/>
</dbReference>
<evidence type="ECO:0000313" key="2">
    <source>
        <dbReference type="Proteomes" id="UP000321367"/>
    </source>
</evidence>
<dbReference type="OrthoDB" id="8602450at2"/>
<proteinExistence type="predicted"/>
<gene>
    <name evidence="1" type="ORF">ES724_00170</name>
</gene>
<keyword evidence="2" id="KW-1185">Reference proteome</keyword>
<dbReference type="EMBL" id="VORY01000001">
    <property type="protein sequence ID" value="TXD95485.1"/>
    <property type="molecule type" value="Genomic_DNA"/>
</dbReference>
<accession>A0A5C6ZX39</accession>
<dbReference type="AlphaFoldDB" id="A0A5C6ZX39"/>
<protein>
    <recommendedName>
        <fullName evidence="3">VacJ</fullName>
    </recommendedName>
</protein>
<organism evidence="1 2">
    <name type="scientific">Gillisia hiemivivida</name>
    <dbReference type="NCBI Taxonomy" id="291190"/>
    <lineage>
        <taxon>Bacteria</taxon>
        <taxon>Pseudomonadati</taxon>
        <taxon>Bacteroidota</taxon>
        <taxon>Flavobacteriia</taxon>
        <taxon>Flavobacteriales</taxon>
        <taxon>Flavobacteriaceae</taxon>
        <taxon>Gillisia</taxon>
    </lineage>
</organism>